<proteinExistence type="predicted"/>
<evidence type="ECO:0000256" key="1">
    <source>
        <dbReference type="SAM" id="MobiDB-lite"/>
    </source>
</evidence>
<dbReference type="EMBL" id="CP127173">
    <property type="protein sequence ID" value="WIV59233.1"/>
    <property type="molecule type" value="Genomic_DNA"/>
</dbReference>
<organism evidence="2 3">
    <name type="scientific">Amycolatopsis nalaikhensis</name>
    <dbReference type="NCBI Taxonomy" id="715472"/>
    <lineage>
        <taxon>Bacteria</taxon>
        <taxon>Bacillati</taxon>
        <taxon>Actinomycetota</taxon>
        <taxon>Actinomycetes</taxon>
        <taxon>Pseudonocardiales</taxon>
        <taxon>Pseudonocardiaceae</taxon>
        <taxon>Amycolatopsis</taxon>
    </lineage>
</organism>
<name>A0ABY8XUF8_9PSEU</name>
<evidence type="ECO:0000313" key="3">
    <source>
        <dbReference type="Proteomes" id="UP001227101"/>
    </source>
</evidence>
<keyword evidence="3" id="KW-1185">Reference proteome</keyword>
<dbReference type="Proteomes" id="UP001227101">
    <property type="component" value="Chromosome"/>
</dbReference>
<evidence type="ECO:0000313" key="2">
    <source>
        <dbReference type="EMBL" id="WIV59233.1"/>
    </source>
</evidence>
<protein>
    <submittedName>
        <fullName evidence="2">Uncharacterized protein</fullName>
    </submittedName>
</protein>
<gene>
    <name evidence="2" type="ORF">QP939_11680</name>
</gene>
<accession>A0ABY8XUF8</accession>
<dbReference type="RefSeq" id="WP_285456735.1">
    <property type="nucleotide sequence ID" value="NZ_CP127173.1"/>
</dbReference>
<reference evidence="2 3" key="1">
    <citation type="submission" date="2023-06" db="EMBL/GenBank/DDBJ databases">
        <authorList>
            <person name="Oyuntsetseg B."/>
            <person name="Kim S.B."/>
        </authorList>
    </citation>
    <scope>NUCLEOTIDE SEQUENCE [LARGE SCALE GENOMIC DNA]</scope>
    <source>
        <strain evidence="2 3">2-2</strain>
    </source>
</reference>
<sequence>MNSRLTDAQRQTLRRRMLIELTKHQDPVLAECAREVLRGRSTALNAVAGAAYAERFVPSTGTMLRTWERTPEPERAEQAERFLRGAEEVLAQPEPELMPERANPSPRRREHVEDVEPVVSIMTEAPKRRRNDGTDTPRRQTWRRRF</sequence>
<feature type="region of interest" description="Disordered" evidence="1">
    <location>
        <begin position="87"/>
        <end position="146"/>
    </location>
</feature>